<dbReference type="CDD" id="cd00075">
    <property type="entry name" value="HATPase"/>
    <property type="match status" value="1"/>
</dbReference>
<dbReference type="SUPFAM" id="SSF47384">
    <property type="entry name" value="Homodimeric domain of signal transducing histidine kinase"/>
    <property type="match status" value="1"/>
</dbReference>
<keyword evidence="3" id="KW-0808">Transferase</keyword>
<dbReference type="SUPFAM" id="SSF55874">
    <property type="entry name" value="ATPase domain of HSP90 chaperone/DNA topoisomerase II/histidine kinase"/>
    <property type="match status" value="1"/>
</dbReference>
<dbReference type="SUPFAM" id="SSF55785">
    <property type="entry name" value="PYP-like sensor domain (PAS domain)"/>
    <property type="match status" value="1"/>
</dbReference>
<dbReference type="Pfam" id="PF02518">
    <property type="entry name" value="HATPase_c"/>
    <property type="match status" value="1"/>
</dbReference>
<evidence type="ECO:0000259" key="7">
    <source>
        <dbReference type="PROSITE" id="PS50109"/>
    </source>
</evidence>
<keyword evidence="4 8" id="KW-0418">Kinase</keyword>
<dbReference type="InterPro" id="IPR004358">
    <property type="entry name" value="Sig_transdc_His_kin-like_C"/>
</dbReference>
<evidence type="ECO:0000256" key="2">
    <source>
        <dbReference type="ARBA" id="ARBA00012438"/>
    </source>
</evidence>
<comment type="catalytic activity">
    <reaction evidence="1">
        <text>ATP + protein L-histidine = ADP + protein N-phospho-L-histidine.</text>
        <dbReference type="EC" id="2.7.13.3"/>
    </reaction>
</comment>
<dbReference type="InterPro" id="IPR000014">
    <property type="entry name" value="PAS"/>
</dbReference>
<feature type="domain" description="Histidine kinase" evidence="7">
    <location>
        <begin position="255"/>
        <end position="470"/>
    </location>
</feature>
<dbReference type="PANTHER" id="PTHR42878:SF15">
    <property type="entry name" value="BACTERIOPHYTOCHROME"/>
    <property type="match status" value="1"/>
</dbReference>
<dbReference type="AlphaFoldDB" id="A4TVD9"/>
<dbReference type="InterPro" id="IPR036097">
    <property type="entry name" value="HisK_dim/P_sf"/>
</dbReference>
<dbReference type="InterPro" id="IPR050351">
    <property type="entry name" value="BphY/WalK/GraS-like"/>
</dbReference>
<dbReference type="GO" id="GO:0016020">
    <property type="term" value="C:membrane"/>
    <property type="evidence" value="ECO:0007669"/>
    <property type="project" value="UniProtKB-SubCell"/>
</dbReference>
<dbReference type="PRINTS" id="PR00344">
    <property type="entry name" value="BCTRLSENSOR"/>
</dbReference>
<sequence length="471" mass="52185">MLSVGRDPFRAAIFFGMRMVRIWPGRLLICLTTAMMWLGLALPARADASISTLLSSTLNDHNMVMLLIEPETGAIVDANDAASRFYGYNLPQLRSMSVQDLNTLGQDEVAAERRRAKVEKRNYFIFPHRLASGDLRTVEVYSAPLRDTGGRTLLLSIVHDITGKAVADGELAAYRMRLEELVTRRTAEATQAQSRLRFWMTLGLAMQTVLIVALVIAVMRRHSALKEVAHEAHTRRRAEEKLAIANADLQRFAEIAAHHLQEPTRRLIVFSQRLNKLLPNQANENIAFSLSTIEEQAGYLHALVRDVQVYLAAASPLGPITALDPARMIEQIRNDLRARFAEQQAELIVAPLPTIHMDTPRLRYLLNALLDNCLRHARPDTPPRIAISGETRDGRAILRIADNGPGIPVDFRARVLEVFEHLHAQAGSRPGTGLGLAVVRRIVTSCDGHVAIEDSPLGGIQIVLDLPGEAP</sequence>
<evidence type="ECO:0000256" key="5">
    <source>
        <dbReference type="ARBA" id="ARBA00023136"/>
    </source>
</evidence>
<keyword evidence="5 6" id="KW-0472">Membrane</keyword>
<dbReference type="SMART" id="SM00387">
    <property type="entry name" value="HATPase_c"/>
    <property type="match status" value="1"/>
</dbReference>
<organism evidence="8">
    <name type="scientific">Magnetospirillum gryphiswaldense</name>
    <dbReference type="NCBI Taxonomy" id="55518"/>
    <lineage>
        <taxon>Bacteria</taxon>
        <taxon>Pseudomonadati</taxon>
        <taxon>Pseudomonadota</taxon>
        <taxon>Alphaproteobacteria</taxon>
        <taxon>Rhodospirillales</taxon>
        <taxon>Rhodospirillaceae</taxon>
        <taxon>Magnetospirillum</taxon>
    </lineage>
</organism>
<dbReference type="PROSITE" id="PS50109">
    <property type="entry name" value="HIS_KIN"/>
    <property type="match status" value="1"/>
</dbReference>
<dbReference type="GO" id="GO:0030295">
    <property type="term" value="F:protein kinase activator activity"/>
    <property type="evidence" value="ECO:0007669"/>
    <property type="project" value="TreeGrafter"/>
</dbReference>
<protein>
    <recommendedName>
        <fullName evidence="2">histidine kinase</fullName>
        <ecNumber evidence="2">2.7.13.3</ecNumber>
    </recommendedName>
</protein>
<gene>
    <name evidence="8" type="ORF">MGR_0932</name>
</gene>
<dbReference type="Gene3D" id="3.30.565.10">
    <property type="entry name" value="Histidine kinase-like ATPase, C-terminal domain"/>
    <property type="match status" value="1"/>
</dbReference>
<dbReference type="GO" id="GO:0007234">
    <property type="term" value="P:osmosensory signaling via phosphorelay pathway"/>
    <property type="evidence" value="ECO:0007669"/>
    <property type="project" value="TreeGrafter"/>
</dbReference>
<proteinExistence type="predicted"/>
<name>A4TVD9_9PROT</name>
<accession>A4TVD9</accession>
<dbReference type="InterPro" id="IPR013656">
    <property type="entry name" value="PAS_4"/>
</dbReference>
<evidence type="ECO:0000313" key="8">
    <source>
        <dbReference type="EMBL" id="CAM74596.1"/>
    </source>
</evidence>
<keyword evidence="6" id="KW-0812">Transmembrane</keyword>
<dbReference type="GO" id="GO:0000155">
    <property type="term" value="F:phosphorelay sensor kinase activity"/>
    <property type="evidence" value="ECO:0007669"/>
    <property type="project" value="InterPro"/>
</dbReference>
<dbReference type="EMBL" id="CU459003">
    <property type="protein sequence ID" value="CAM74596.1"/>
    <property type="molecule type" value="Genomic_DNA"/>
</dbReference>
<dbReference type="EC" id="2.7.13.3" evidence="2"/>
<evidence type="ECO:0000256" key="6">
    <source>
        <dbReference type="SAM" id="Phobius"/>
    </source>
</evidence>
<feature type="transmembrane region" description="Helical" evidence="6">
    <location>
        <begin position="198"/>
        <end position="219"/>
    </location>
</feature>
<dbReference type="PANTHER" id="PTHR42878">
    <property type="entry name" value="TWO-COMPONENT HISTIDINE KINASE"/>
    <property type="match status" value="1"/>
</dbReference>
<dbReference type="InterPro" id="IPR005467">
    <property type="entry name" value="His_kinase_dom"/>
</dbReference>
<dbReference type="InterPro" id="IPR035965">
    <property type="entry name" value="PAS-like_dom_sf"/>
</dbReference>
<dbReference type="CDD" id="cd00130">
    <property type="entry name" value="PAS"/>
    <property type="match status" value="1"/>
</dbReference>
<dbReference type="GO" id="GO:0000156">
    <property type="term" value="F:phosphorelay response regulator activity"/>
    <property type="evidence" value="ECO:0007669"/>
    <property type="project" value="TreeGrafter"/>
</dbReference>
<reference evidence="8" key="1">
    <citation type="journal article" date="2007" name="J. Bacteriol.">
        <title>Comparative genome analysis of four magnetotactic bacteria reveals a complex set of group-specific genes implicated in magnetosome biomineralization and function.</title>
        <authorList>
            <person name="Richter M."/>
            <person name="Kube M."/>
            <person name="Bazylinski D.A."/>
            <person name="Lombardot T."/>
            <person name="Gloeckner F.O."/>
            <person name="Reinhardt R."/>
            <person name="Schueler D."/>
        </authorList>
    </citation>
    <scope>NUCLEOTIDE SEQUENCE</scope>
    <source>
        <strain evidence="8">MSR-1</strain>
    </source>
</reference>
<dbReference type="InterPro" id="IPR036890">
    <property type="entry name" value="HATPase_C_sf"/>
</dbReference>
<evidence type="ECO:0000256" key="3">
    <source>
        <dbReference type="ARBA" id="ARBA00022679"/>
    </source>
</evidence>
<dbReference type="InterPro" id="IPR003594">
    <property type="entry name" value="HATPase_dom"/>
</dbReference>
<keyword evidence="6" id="KW-1133">Transmembrane helix</keyword>
<evidence type="ECO:0000256" key="1">
    <source>
        <dbReference type="ARBA" id="ARBA00000085"/>
    </source>
</evidence>
<dbReference type="NCBIfam" id="TIGR00229">
    <property type="entry name" value="sensory_box"/>
    <property type="match status" value="1"/>
</dbReference>
<dbReference type="Gene3D" id="3.30.450.20">
    <property type="entry name" value="PAS domain"/>
    <property type="match status" value="1"/>
</dbReference>
<evidence type="ECO:0000256" key="4">
    <source>
        <dbReference type="ARBA" id="ARBA00022777"/>
    </source>
</evidence>
<dbReference type="Pfam" id="PF08448">
    <property type="entry name" value="PAS_4"/>
    <property type="match status" value="1"/>
</dbReference>